<gene>
    <name evidence="2" type="ORF">EPI10_016657</name>
</gene>
<comment type="caution">
    <text evidence="2">The sequence shown here is derived from an EMBL/GenBank/DDBJ whole genome shotgun (WGS) entry which is preliminary data.</text>
</comment>
<reference evidence="3" key="1">
    <citation type="journal article" date="2019" name="Plant Biotechnol. J.">
        <title>Genome sequencing of the Australian wild diploid species Gossypium australe highlights disease resistance and delayed gland morphogenesis.</title>
        <authorList>
            <person name="Cai Y."/>
            <person name="Cai X."/>
            <person name="Wang Q."/>
            <person name="Wang P."/>
            <person name="Zhang Y."/>
            <person name="Cai C."/>
            <person name="Xu Y."/>
            <person name="Wang K."/>
            <person name="Zhou Z."/>
            <person name="Wang C."/>
            <person name="Geng S."/>
            <person name="Li B."/>
            <person name="Dong Q."/>
            <person name="Hou Y."/>
            <person name="Wang H."/>
            <person name="Ai P."/>
            <person name="Liu Z."/>
            <person name="Yi F."/>
            <person name="Sun M."/>
            <person name="An G."/>
            <person name="Cheng J."/>
            <person name="Zhang Y."/>
            <person name="Shi Q."/>
            <person name="Xie Y."/>
            <person name="Shi X."/>
            <person name="Chang Y."/>
            <person name="Huang F."/>
            <person name="Chen Y."/>
            <person name="Hong S."/>
            <person name="Mi L."/>
            <person name="Sun Q."/>
            <person name="Zhang L."/>
            <person name="Zhou B."/>
            <person name="Peng R."/>
            <person name="Zhang X."/>
            <person name="Liu F."/>
        </authorList>
    </citation>
    <scope>NUCLEOTIDE SEQUENCE [LARGE SCALE GENOMIC DNA]</scope>
    <source>
        <strain evidence="3">cv. PA1801</strain>
    </source>
</reference>
<evidence type="ECO:0000313" key="3">
    <source>
        <dbReference type="Proteomes" id="UP000325315"/>
    </source>
</evidence>
<feature type="domain" description="Retrotransposon gag" evidence="1">
    <location>
        <begin position="10"/>
        <end position="64"/>
    </location>
</feature>
<dbReference type="EMBL" id="SMMG02000006">
    <property type="protein sequence ID" value="KAA3470992.1"/>
    <property type="molecule type" value="Genomic_DNA"/>
</dbReference>
<organism evidence="2 3">
    <name type="scientific">Gossypium australe</name>
    <dbReference type="NCBI Taxonomy" id="47621"/>
    <lineage>
        <taxon>Eukaryota</taxon>
        <taxon>Viridiplantae</taxon>
        <taxon>Streptophyta</taxon>
        <taxon>Embryophyta</taxon>
        <taxon>Tracheophyta</taxon>
        <taxon>Spermatophyta</taxon>
        <taxon>Magnoliopsida</taxon>
        <taxon>eudicotyledons</taxon>
        <taxon>Gunneridae</taxon>
        <taxon>Pentapetalae</taxon>
        <taxon>rosids</taxon>
        <taxon>malvids</taxon>
        <taxon>Malvales</taxon>
        <taxon>Malvaceae</taxon>
        <taxon>Malvoideae</taxon>
        <taxon>Gossypium</taxon>
    </lineage>
</organism>
<name>A0A5B6VPG6_9ROSI</name>
<keyword evidence="2" id="KW-0808">Transferase</keyword>
<dbReference type="Pfam" id="PF03732">
    <property type="entry name" value="Retrotrans_gag"/>
    <property type="match status" value="1"/>
</dbReference>
<keyword evidence="2" id="KW-0489">Methyltransferase</keyword>
<dbReference type="GO" id="GO:0032259">
    <property type="term" value="P:methylation"/>
    <property type="evidence" value="ECO:0007669"/>
    <property type="project" value="UniProtKB-KW"/>
</dbReference>
<accession>A0A5B6VPG6</accession>
<dbReference type="AlphaFoldDB" id="A0A5B6VPG6"/>
<dbReference type="OrthoDB" id="2272416at2759"/>
<protein>
    <submittedName>
        <fullName evidence="2">Pyridoxal-phosphate-dependent serine hydroxymethyltransferase</fullName>
    </submittedName>
</protein>
<evidence type="ECO:0000259" key="1">
    <source>
        <dbReference type="Pfam" id="PF03732"/>
    </source>
</evidence>
<evidence type="ECO:0000313" key="2">
    <source>
        <dbReference type="EMBL" id="KAA3470992.1"/>
    </source>
</evidence>
<dbReference type="GO" id="GO:0008168">
    <property type="term" value="F:methyltransferase activity"/>
    <property type="evidence" value="ECO:0007669"/>
    <property type="project" value="UniProtKB-KW"/>
</dbReference>
<dbReference type="Proteomes" id="UP000325315">
    <property type="component" value="Unassembled WGS sequence"/>
</dbReference>
<dbReference type="InterPro" id="IPR005162">
    <property type="entry name" value="Retrotrans_gag_dom"/>
</dbReference>
<keyword evidence="3" id="KW-1185">Reference proteome</keyword>
<sequence length="66" mass="7785">MIWTVPPISLLCNEAYQWWLTVKEGTQPDCLTWEFFKTTFQSKYVGAIYVDAHRREFLNLTQGGRV</sequence>
<proteinExistence type="predicted"/>